<dbReference type="InterPro" id="IPR019481">
    <property type="entry name" value="TFIIIC_triple_barrel"/>
</dbReference>
<name>A0A9W9LR78_9EURO</name>
<feature type="domain" description="Transcription factor TFIIIC triple barrel" evidence="2">
    <location>
        <begin position="17"/>
        <end position="152"/>
    </location>
</feature>
<keyword evidence="4" id="KW-1185">Reference proteome</keyword>
<protein>
    <submittedName>
        <fullName evidence="3">Transcription factor TFIIIC tau55-like protein</fullName>
    </submittedName>
</protein>
<sequence>MDPMDSDDEYEYEYDDTETESFYLNLDLTSYHGPVRLPRRKNTTSPAEPGNESQDTDPTVDALTPIQSAEGNMMSGERVQVLGLHTNNPIVSYQNQIFSCSWADQIGTELVFSHPQTDSTTDHIFTPPLHQGPAFELLAANNVKILGRKANITSNAGLGLAQENTTEINSDDPVPAALSSQTSAPGGIPRRAVPPTHQAQFIQRLQSLKNEKGETDTVRTVMSTRRNLNLTERLRAWARTESQIIYVNHINQRAAEGDLNALAALEQLLRELPYSTPSSTSTAPPPP</sequence>
<reference evidence="3" key="1">
    <citation type="submission" date="2022-11" db="EMBL/GenBank/DDBJ databases">
        <authorList>
            <person name="Petersen C."/>
        </authorList>
    </citation>
    <scope>NUCLEOTIDE SEQUENCE</scope>
    <source>
        <strain evidence="3">IBT 21917</strain>
    </source>
</reference>
<evidence type="ECO:0000313" key="4">
    <source>
        <dbReference type="Proteomes" id="UP001146351"/>
    </source>
</evidence>
<dbReference type="Gene3D" id="2.60.40.4370">
    <property type="match status" value="1"/>
</dbReference>
<evidence type="ECO:0000313" key="3">
    <source>
        <dbReference type="EMBL" id="KAJ5172361.1"/>
    </source>
</evidence>
<dbReference type="EMBL" id="JAPQKO010000003">
    <property type="protein sequence ID" value="KAJ5172361.1"/>
    <property type="molecule type" value="Genomic_DNA"/>
</dbReference>
<evidence type="ECO:0000259" key="2">
    <source>
        <dbReference type="Pfam" id="PF10419"/>
    </source>
</evidence>
<dbReference type="Pfam" id="PF10419">
    <property type="entry name" value="TFIIIC_sub6"/>
    <property type="match status" value="1"/>
</dbReference>
<dbReference type="Proteomes" id="UP001146351">
    <property type="component" value="Unassembled WGS sequence"/>
</dbReference>
<comment type="caution">
    <text evidence="3">The sequence shown here is derived from an EMBL/GenBank/DDBJ whole genome shotgun (WGS) entry which is preliminary data.</text>
</comment>
<dbReference type="OrthoDB" id="1877767at2759"/>
<accession>A0A9W9LR78</accession>
<feature type="region of interest" description="Disordered" evidence="1">
    <location>
        <begin position="166"/>
        <end position="187"/>
    </location>
</feature>
<reference evidence="3" key="2">
    <citation type="journal article" date="2023" name="IMA Fungus">
        <title>Comparative genomic study of the Penicillium genus elucidates a diverse pangenome and 15 lateral gene transfer events.</title>
        <authorList>
            <person name="Petersen C."/>
            <person name="Sorensen T."/>
            <person name="Nielsen M.R."/>
            <person name="Sondergaard T.E."/>
            <person name="Sorensen J.L."/>
            <person name="Fitzpatrick D.A."/>
            <person name="Frisvad J.C."/>
            <person name="Nielsen K.L."/>
        </authorList>
    </citation>
    <scope>NUCLEOTIDE SEQUENCE</scope>
    <source>
        <strain evidence="3">IBT 21917</strain>
    </source>
</reference>
<feature type="compositionally biased region" description="Polar residues" evidence="1">
    <location>
        <begin position="43"/>
        <end position="57"/>
    </location>
</feature>
<evidence type="ECO:0000256" key="1">
    <source>
        <dbReference type="SAM" id="MobiDB-lite"/>
    </source>
</evidence>
<dbReference type="AlphaFoldDB" id="A0A9W9LR78"/>
<feature type="region of interest" description="Disordered" evidence="1">
    <location>
        <begin position="33"/>
        <end position="60"/>
    </location>
</feature>
<gene>
    <name evidence="3" type="ORF">N7492_004954</name>
</gene>
<proteinExistence type="predicted"/>
<organism evidence="3 4">
    <name type="scientific">Penicillium capsulatum</name>
    <dbReference type="NCBI Taxonomy" id="69766"/>
    <lineage>
        <taxon>Eukaryota</taxon>
        <taxon>Fungi</taxon>
        <taxon>Dikarya</taxon>
        <taxon>Ascomycota</taxon>
        <taxon>Pezizomycotina</taxon>
        <taxon>Eurotiomycetes</taxon>
        <taxon>Eurotiomycetidae</taxon>
        <taxon>Eurotiales</taxon>
        <taxon>Aspergillaceae</taxon>
        <taxon>Penicillium</taxon>
    </lineage>
</organism>